<sequence length="568" mass="65614">MCTYAPTLILLNLYCIWLIYRQEQLTTNVKFILILDPGCRLFEALATLYKAPCLLNYWCVEVYAPFLSNAIITSSQIGMTYSTQLLGNALSFYRFFAIFFDGRLYRYAEKIAVPHALLAWVYNPLDDFTCYGGLHWDPQNYTNMIVYLWNWSLFGLLANIDYVMYGVLVVSLTLDLCTFFMLRRFVRKNVDRKRADRKLAVMLIVTHVITAFFFLGKYLASDYEDYVPNGCSESEGFFYTNAYESTIGWDGLPNRDDKNQRSVYFIFAAMCTYGPVIIILNVYCIQLIYRRHLLTKSVKFILIIDAGCRLFEGFATVYKAPCLLNYWCVEVYGPFLSNAIITSGQIAMTYSAQLLGNALSINRFFAIFLDGMFYRYAERLAFPHALLAWAFPVALFCGAIGNLYNPREHFTCYGGLHWDPLNYTNLIFYTWAPIMFQFLARLDYFMYGVLALSLVLDLSTFFKLRKFVLHANDRKRSDRKVAVMLIVTHSITGIFFIGNFLTNTLLHRRETLTPVQEYIINEGAPVIGHVAYTLVVTLFNRPPREDATKPKIVSLTESSRDNQSKRLQ</sequence>
<feature type="transmembrane region" description="Helical" evidence="2">
    <location>
        <begin position="162"/>
        <end position="186"/>
    </location>
</feature>
<feature type="signal peptide" evidence="3">
    <location>
        <begin position="1"/>
        <end position="21"/>
    </location>
</feature>
<feature type="transmembrane region" description="Helical" evidence="2">
    <location>
        <begin position="483"/>
        <end position="506"/>
    </location>
</feature>
<evidence type="ECO:0000256" key="3">
    <source>
        <dbReference type="SAM" id="SignalP"/>
    </source>
</evidence>
<dbReference type="Proteomes" id="UP001177023">
    <property type="component" value="Unassembled WGS sequence"/>
</dbReference>
<comment type="caution">
    <text evidence="4">The sequence shown here is derived from an EMBL/GenBank/DDBJ whole genome shotgun (WGS) entry which is preliminary data.</text>
</comment>
<evidence type="ECO:0008006" key="6">
    <source>
        <dbReference type="Google" id="ProtNLM"/>
    </source>
</evidence>
<name>A0AA36CYU9_9BILA</name>
<evidence type="ECO:0000313" key="5">
    <source>
        <dbReference type="Proteomes" id="UP001177023"/>
    </source>
</evidence>
<keyword evidence="5" id="KW-1185">Reference proteome</keyword>
<organism evidence="4 5">
    <name type="scientific">Mesorhabditis spiculigera</name>
    <dbReference type="NCBI Taxonomy" id="96644"/>
    <lineage>
        <taxon>Eukaryota</taxon>
        <taxon>Metazoa</taxon>
        <taxon>Ecdysozoa</taxon>
        <taxon>Nematoda</taxon>
        <taxon>Chromadorea</taxon>
        <taxon>Rhabditida</taxon>
        <taxon>Rhabditina</taxon>
        <taxon>Rhabditomorpha</taxon>
        <taxon>Rhabditoidea</taxon>
        <taxon>Rhabditidae</taxon>
        <taxon>Mesorhabditinae</taxon>
        <taxon>Mesorhabditis</taxon>
    </lineage>
</organism>
<accession>A0AA36CYU9</accession>
<dbReference type="EMBL" id="CATQJA010002647">
    <property type="protein sequence ID" value="CAJ0576847.1"/>
    <property type="molecule type" value="Genomic_DNA"/>
</dbReference>
<feature type="transmembrane region" description="Helical" evidence="2">
    <location>
        <begin position="263"/>
        <end position="289"/>
    </location>
</feature>
<dbReference type="SUPFAM" id="SSF81321">
    <property type="entry name" value="Family A G protein-coupled receptor-like"/>
    <property type="match status" value="2"/>
</dbReference>
<keyword evidence="2" id="KW-0472">Membrane</keyword>
<evidence type="ECO:0000256" key="2">
    <source>
        <dbReference type="SAM" id="Phobius"/>
    </source>
</evidence>
<feature type="chain" id="PRO_5041430669" description="G_PROTEIN_RECEP_F1_2 domain-containing protein" evidence="3">
    <location>
        <begin position="22"/>
        <end position="568"/>
    </location>
</feature>
<reference evidence="4" key="1">
    <citation type="submission" date="2023-06" db="EMBL/GenBank/DDBJ databases">
        <authorList>
            <person name="Delattre M."/>
        </authorList>
    </citation>
    <scope>NUCLEOTIDE SEQUENCE</scope>
    <source>
        <strain evidence="4">AF72</strain>
    </source>
</reference>
<feature type="region of interest" description="Disordered" evidence="1">
    <location>
        <begin position="549"/>
        <end position="568"/>
    </location>
</feature>
<keyword evidence="2" id="KW-1133">Transmembrane helix</keyword>
<feature type="non-terminal residue" evidence="4">
    <location>
        <position position="1"/>
    </location>
</feature>
<dbReference type="AlphaFoldDB" id="A0AA36CYU9"/>
<feature type="compositionally biased region" description="Basic and acidic residues" evidence="1">
    <location>
        <begin position="558"/>
        <end position="568"/>
    </location>
</feature>
<feature type="transmembrane region" description="Helical" evidence="2">
    <location>
        <begin position="198"/>
        <end position="220"/>
    </location>
</feature>
<proteinExistence type="predicted"/>
<evidence type="ECO:0000256" key="1">
    <source>
        <dbReference type="SAM" id="MobiDB-lite"/>
    </source>
</evidence>
<protein>
    <recommendedName>
        <fullName evidence="6">G_PROTEIN_RECEP_F1_2 domain-containing protein</fullName>
    </recommendedName>
</protein>
<feature type="transmembrane region" description="Helical" evidence="2">
    <location>
        <begin position="518"/>
        <end position="539"/>
    </location>
</feature>
<keyword evidence="2" id="KW-0812">Transmembrane</keyword>
<feature type="transmembrane region" description="Helical" evidence="2">
    <location>
        <begin position="386"/>
        <end position="404"/>
    </location>
</feature>
<gene>
    <name evidence="4" type="ORF">MSPICULIGERA_LOCUS15132</name>
</gene>
<keyword evidence="3" id="KW-0732">Signal</keyword>
<feature type="transmembrane region" description="Helical" evidence="2">
    <location>
        <begin position="444"/>
        <end position="462"/>
    </location>
</feature>
<dbReference type="Gene3D" id="1.20.1070.10">
    <property type="entry name" value="Rhodopsin 7-helix transmembrane proteins"/>
    <property type="match status" value="1"/>
</dbReference>
<evidence type="ECO:0000313" key="4">
    <source>
        <dbReference type="EMBL" id="CAJ0576847.1"/>
    </source>
</evidence>